<evidence type="ECO:0000313" key="2">
    <source>
        <dbReference type="Proteomes" id="UP000588491"/>
    </source>
</evidence>
<protein>
    <submittedName>
        <fullName evidence="1">DUF523 domain-containing protein</fullName>
    </submittedName>
</protein>
<organism evidence="1 2">
    <name type="scientific">Niallia alba</name>
    <dbReference type="NCBI Taxonomy" id="2729105"/>
    <lineage>
        <taxon>Bacteria</taxon>
        <taxon>Bacillati</taxon>
        <taxon>Bacillota</taxon>
        <taxon>Bacilli</taxon>
        <taxon>Bacillales</taxon>
        <taxon>Bacillaceae</taxon>
        <taxon>Niallia</taxon>
    </lineage>
</organism>
<accession>A0A7Y0PN81</accession>
<dbReference type="PANTHER" id="PTHR30087:SF1">
    <property type="entry name" value="HYPOTHETICAL CYTOSOLIC PROTEIN"/>
    <property type="match status" value="1"/>
</dbReference>
<sequence length="148" mass="15968">MIVVSSCLAGLRVRYNGTDCLNDNVEKLLKMKEVKTVCPELMGGFSTPREPAEIIGGNGYDVIDGNAIVKDASGNDVTQMYIDGAYKTLEFVKSVKAEIVVLKENSPSCGSSHIYTGFFDGTKKEGVGVTTAILRRNGIKVVSEEELL</sequence>
<keyword evidence="2" id="KW-1185">Reference proteome</keyword>
<dbReference type="EMBL" id="JABBPK010000001">
    <property type="protein sequence ID" value="NMO77224.1"/>
    <property type="molecule type" value="Genomic_DNA"/>
</dbReference>
<evidence type="ECO:0000313" key="1">
    <source>
        <dbReference type="EMBL" id="NMO77224.1"/>
    </source>
</evidence>
<reference evidence="1 2" key="1">
    <citation type="submission" date="2020-04" db="EMBL/GenBank/DDBJ databases">
        <title>Bacillus sp. UniB3 isolated from commercial digestive syrup.</title>
        <authorList>
            <person name="Thorat V."/>
            <person name="Kirdat K."/>
            <person name="Tiwarekar B."/>
            <person name="Yadav A."/>
        </authorList>
    </citation>
    <scope>NUCLEOTIDE SEQUENCE [LARGE SCALE GENOMIC DNA]</scope>
    <source>
        <strain evidence="1 2">UniB3</strain>
    </source>
</reference>
<dbReference type="InterPro" id="IPR007553">
    <property type="entry name" value="2-thiour_desulf"/>
</dbReference>
<dbReference type="AlphaFoldDB" id="A0A7Y0PN81"/>
<gene>
    <name evidence="1" type="ORF">HHU08_09470</name>
</gene>
<proteinExistence type="predicted"/>
<dbReference type="PANTHER" id="PTHR30087">
    <property type="entry name" value="INNER MEMBRANE PROTEIN"/>
    <property type="match status" value="1"/>
</dbReference>
<comment type="caution">
    <text evidence="1">The sequence shown here is derived from an EMBL/GenBank/DDBJ whole genome shotgun (WGS) entry which is preliminary data.</text>
</comment>
<dbReference type="Pfam" id="PF04463">
    <property type="entry name" value="2-thiour_desulf"/>
    <property type="match status" value="1"/>
</dbReference>
<dbReference type="RefSeq" id="WP_169188339.1">
    <property type="nucleotide sequence ID" value="NZ_JABBPK010000001.1"/>
</dbReference>
<name>A0A7Y0PN81_9BACI</name>
<dbReference type="Proteomes" id="UP000588491">
    <property type="component" value="Unassembled WGS sequence"/>
</dbReference>